<dbReference type="AlphaFoldDB" id="A0A0Q9W9M4"/>
<dbReference type="CDD" id="cd00037">
    <property type="entry name" value="CLECT"/>
    <property type="match status" value="1"/>
</dbReference>
<dbReference type="InterPro" id="IPR016186">
    <property type="entry name" value="C-type_lectin-like/link_sf"/>
</dbReference>
<dbReference type="Gene3D" id="3.10.100.10">
    <property type="entry name" value="Mannose-Binding Protein A, subunit A"/>
    <property type="match status" value="1"/>
</dbReference>
<organism evidence="3 4">
    <name type="scientific">Drosophila virilis</name>
    <name type="common">Fruit fly</name>
    <dbReference type="NCBI Taxonomy" id="7244"/>
    <lineage>
        <taxon>Eukaryota</taxon>
        <taxon>Metazoa</taxon>
        <taxon>Ecdysozoa</taxon>
        <taxon>Arthropoda</taxon>
        <taxon>Hexapoda</taxon>
        <taxon>Insecta</taxon>
        <taxon>Pterygota</taxon>
        <taxon>Neoptera</taxon>
        <taxon>Endopterygota</taxon>
        <taxon>Diptera</taxon>
        <taxon>Brachycera</taxon>
        <taxon>Muscomorpha</taxon>
        <taxon>Ephydroidea</taxon>
        <taxon>Drosophilidae</taxon>
        <taxon>Drosophila</taxon>
    </lineage>
</organism>
<accession>A0A0Q9W9M4</accession>
<evidence type="ECO:0000256" key="1">
    <source>
        <dbReference type="SAM" id="SignalP"/>
    </source>
</evidence>
<dbReference type="Proteomes" id="UP000008792">
    <property type="component" value="Unassembled WGS sequence"/>
</dbReference>
<keyword evidence="1" id="KW-0732">Signal</keyword>
<dbReference type="SMART" id="SM00034">
    <property type="entry name" value="CLECT"/>
    <property type="match status" value="1"/>
</dbReference>
<dbReference type="PROSITE" id="PS50041">
    <property type="entry name" value="C_TYPE_LECTIN_2"/>
    <property type="match status" value="1"/>
</dbReference>
<dbReference type="EMBL" id="CH940649">
    <property type="protein sequence ID" value="KRF81480.1"/>
    <property type="molecule type" value="Genomic_DNA"/>
</dbReference>
<keyword evidence="4" id="KW-1185">Reference proteome</keyword>
<protein>
    <recommendedName>
        <fullName evidence="2">C-type lectin domain-containing protein</fullName>
    </recommendedName>
</protein>
<dbReference type="SUPFAM" id="SSF56436">
    <property type="entry name" value="C-type lectin-like"/>
    <property type="match status" value="1"/>
</dbReference>
<dbReference type="InterPro" id="IPR016187">
    <property type="entry name" value="CTDL_fold"/>
</dbReference>
<evidence type="ECO:0000313" key="4">
    <source>
        <dbReference type="Proteomes" id="UP000008792"/>
    </source>
</evidence>
<reference evidence="3 4" key="1">
    <citation type="journal article" date="2007" name="Nature">
        <title>Evolution of genes and genomes on the Drosophila phylogeny.</title>
        <authorList>
            <consortium name="Drosophila 12 Genomes Consortium"/>
            <person name="Clark A.G."/>
            <person name="Eisen M.B."/>
            <person name="Smith D.R."/>
            <person name="Bergman C.M."/>
            <person name="Oliver B."/>
            <person name="Markow T.A."/>
            <person name="Kaufman T.C."/>
            <person name="Kellis M."/>
            <person name="Gelbart W."/>
            <person name="Iyer V.N."/>
            <person name="Pollard D.A."/>
            <person name="Sackton T.B."/>
            <person name="Larracuente A.M."/>
            <person name="Singh N.D."/>
            <person name="Abad J.P."/>
            <person name="Abt D.N."/>
            <person name="Adryan B."/>
            <person name="Aguade M."/>
            <person name="Akashi H."/>
            <person name="Anderson W.W."/>
            <person name="Aquadro C.F."/>
            <person name="Ardell D.H."/>
            <person name="Arguello R."/>
            <person name="Artieri C.G."/>
            <person name="Barbash D.A."/>
            <person name="Barker D."/>
            <person name="Barsanti P."/>
            <person name="Batterham P."/>
            <person name="Batzoglou S."/>
            <person name="Begun D."/>
            <person name="Bhutkar A."/>
            <person name="Blanco E."/>
            <person name="Bosak S.A."/>
            <person name="Bradley R.K."/>
            <person name="Brand A.D."/>
            <person name="Brent M.R."/>
            <person name="Brooks A.N."/>
            <person name="Brown R.H."/>
            <person name="Butlin R.K."/>
            <person name="Caggese C."/>
            <person name="Calvi B.R."/>
            <person name="Bernardo de Carvalho A."/>
            <person name="Caspi A."/>
            <person name="Castrezana S."/>
            <person name="Celniker S.E."/>
            <person name="Chang J.L."/>
            <person name="Chapple C."/>
            <person name="Chatterji S."/>
            <person name="Chinwalla A."/>
            <person name="Civetta A."/>
            <person name="Clifton S.W."/>
            <person name="Comeron J.M."/>
            <person name="Costello J.C."/>
            <person name="Coyne J.A."/>
            <person name="Daub J."/>
            <person name="David R.G."/>
            <person name="Delcher A.L."/>
            <person name="Delehaunty K."/>
            <person name="Do C.B."/>
            <person name="Ebling H."/>
            <person name="Edwards K."/>
            <person name="Eickbush T."/>
            <person name="Evans J.D."/>
            <person name="Filipski A."/>
            <person name="Findeiss S."/>
            <person name="Freyhult E."/>
            <person name="Fulton L."/>
            <person name="Fulton R."/>
            <person name="Garcia A.C."/>
            <person name="Gardiner A."/>
            <person name="Garfield D.A."/>
            <person name="Garvin B.E."/>
            <person name="Gibson G."/>
            <person name="Gilbert D."/>
            <person name="Gnerre S."/>
            <person name="Godfrey J."/>
            <person name="Good R."/>
            <person name="Gotea V."/>
            <person name="Gravely B."/>
            <person name="Greenberg A.J."/>
            <person name="Griffiths-Jones S."/>
            <person name="Gross S."/>
            <person name="Guigo R."/>
            <person name="Gustafson E.A."/>
            <person name="Haerty W."/>
            <person name="Hahn M.W."/>
            <person name="Halligan D.L."/>
            <person name="Halpern A.L."/>
            <person name="Halter G.M."/>
            <person name="Han M.V."/>
            <person name="Heger A."/>
            <person name="Hillier L."/>
            <person name="Hinrichs A.S."/>
            <person name="Holmes I."/>
            <person name="Hoskins R.A."/>
            <person name="Hubisz M.J."/>
            <person name="Hultmark D."/>
            <person name="Huntley M.A."/>
            <person name="Jaffe D.B."/>
            <person name="Jagadeeshan S."/>
            <person name="Jeck W.R."/>
            <person name="Johnson J."/>
            <person name="Jones C.D."/>
            <person name="Jordan W.C."/>
            <person name="Karpen G.H."/>
            <person name="Kataoka E."/>
            <person name="Keightley P.D."/>
            <person name="Kheradpour P."/>
            <person name="Kirkness E.F."/>
            <person name="Koerich L.B."/>
            <person name="Kristiansen K."/>
            <person name="Kudrna D."/>
            <person name="Kulathinal R.J."/>
            <person name="Kumar S."/>
            <person name="Kwok R."/>
            <person name="Lander E."/>
            <person name="Langley C.H."/>
            <person name="Lapoint R."/>
            <person name="Lazzaro B.P."/>
            <person name="Lee S.J."/>
            <person name="Levesque L."/>
            <person name="Li R."/>
            <person name="Lin C.F."/>
            <person name="Lin M.F."/>
            <person name="Lindblad-Toh K."/>
            <person name="Llopart A."/>
            <person name="Long M."/>
            <person name="Low L."/>
            <person name="Lozovsky E."/>
            <person name="Lu J."/>
            <person name="Luo M."/>
            <person name="Machado C.A."/>
            <person name="Makalowski W."/>
            <person name="Marzo M."/>
            <person name="Matsuda M."/>
            <person name="Matzkin L."/>
            <person name="McAllister B."/>
            <person name="McBride C.S."/>
            <person name="McKernan B."/>
            <person name="McKernan K."/>
            <person name="Mendez-Lago M."/>
            <person name="Minx P."/>
            <person name="Mollenhauer M.U."/>
            <person name="Montooth K."/>
            <person name="Mount S.M."/>
            <person name="Mu X."/>
            <person name="Myers E."/>
            <person name="Negre B."/>
            <person name="Newfeld S."/>
            <person name="Nielsen R."/>
            <person name="Noor M.A."/>
            <person name="O'Grady P."/>
            <person name="Pachter L."/>
            <person name="Papaceit M."/>
            <person name="Parisi M.J."/>
            <person name="Parisi M."/>
            <person name="Parts L."/>
            <person name="Pedersen J.S."/>
            <person name="Pesole G."/>
            <person name="Phillippy A.M."/>
            <person name="Ponting C.P."/>
            <person name="Pop M."/>
            <person name="Porcelli D."/>
            <person name="Powell J.R."/>
            <person name="Prohaska S."/>
            <person name="Pruitt K."/>
            <person name="Puig M."/>
            <person name="Quesneville H."/>
            <person name="Ram K.R."/>
            <person name="Rand D."/>
            <person name="Rasmussen M.D."/>
            <person name="Reed L.K."/>
            <person name="Reenan R."/>
            <person name="Reily A."/>
            <person name="Remington K.A."/>
            <person name="Rieger T.T."/>
            <person name="Ritchie M.G."/>
            <person name="Robin C."/>
            <person name="Rogers Y.H."/>
            <person name="Rohde C."/>
            <person name="Rozas J."/>
            <person name="Rubenfield M.J."/>
            <person name="Ruiz A."/>
            <person name="Russo S."/>
            <person name="Salzberg S.L."/>
            <person name="Sanchez-Gracia A."/>
            <person name="Saranga D.J."/>
            <person name="Sato H."/>
            <person name="Schaeffer S.W."/>
            <person name="Schatz M.C."/>
            <person name="Schlenke T."/>
            <person name="Schwartz R."/>
            <person name="Segarra C."/>
            <person name="Singh R.S."/>
            <person name="Sirot L."/>
            <person name="Sirota M."/>
            <person name="Sisneros N.B."/>
            <person name="Smith C.D."/>
            <person name="Smith T.F."/>
            <person name="Spieth J."/>
            <person name="Stage D.E."/>
            <person name="Stark A."/>
            <person name="Stephan W."/>
            <person name="Strausberg R.L."/>
            <person name="Strempel S."/>
            <person name="Sturgill D."/>
            <person name="Sutton G."/>
            <person name="Sutton G.G."/>
            <person name="Tao W."/>
            <person name="Teichmann S."/>
            <person name="Tobari Y.N."/>
            <person name="Tomimura Y."/>
            <person name="Tsolas J.M."/>
            <person name="Valente V.L."/>
            <person name="Venter E."/>
            <person name="Venter J.C."/>
            <person name="Vicario S."/>
            <person name="Vieira F.G."/>
            <person name="Vilella A.J."/>
            <person name="Villasante A."/>
            <person name="Walenz B."/>
            <person name="Wang J."/>
            <person name="Wasserman M."/>
            <person name="Watts T."/>
            <person name="Wilson D."/>
            <person name="Wilson R.K."/>
            <person name="Wing R.A."/>
            <person name="Wolfner M.F."/>
            <person name="Wong A."/>
            <person name="Wong G.K."/>
            <person name="Wu C.I."/>
            <person name="Wu G."/>
            <person name="Yamamoto D."/>
            <person name="Yang H.P."/>
            <person name="Yang S.P."/>
            <person name="Yorke J.A."/>
            <person name="Yoshida K."/>
            <person name="Zdobnov E."/>
            <person name="Zhang P."/>
            <person name="Zhang Y."/>
            <person name="Zimin A.V."/>
            <person name="Baldwin J."/>
            <person name="Abdouelleil A."/>
            <person name="Abdulkadir J."/>
            <person name="Abebe A."/>
            <person name="Abera B."/>
            <person name="Abreu J."/>
            <person name="Acer S.C."/>
            <person name="Aftuck L."/>
            <person name="Alexander A."/>
            <person name="An P."/>
            <person name="Anderson E."/>
            <person name="Anderson S."/>
            <person name="Arachi H."/>
            <person name="Azer M."/>
            <person name="Bachantsang P."/>
            <person name="Barry A."/>
            <person name="Bayul T."/>
            <person name="Berlin A."/>
            <person name="Bessette D."/>
            <person name="Bloom T."/>
            <person name="Blye J."/>
            <person name="Boguslavskiy L."/>
            <person name="Bonnet C."/>
            <person name="Boukhgalter B."/>
            <person name="Bourzgui I."/>
            <person name="Brown A."/>
            <person name="Cahill P."/>
            <person name="Channer S."/>
            <person name="Cheshatsang Y."/>
            <person name="Chuda L."/>
            <person name="Citroen M."/>
            <person name="Collymore A."/>
            <person name="Cooke P."/>
            <person name="Costello M."/>
            <person name="D'Aco K."/>
            <person name="Daza R."/>
            <person name="De Haan G."/>
            <person name="DeGray S."/>
            <person name="DeMaso C."/>
            <person name="Dhargay N."/>
            <person name="Dooley K."/>
            <person name="Dooley E."/>
            <person name="Doricent M."/>
            <person name="Dorje P."/>
            <person name="Dorjee K."/>
            <person name="Dupes A."/>
            <person name="Elong R."/>
            <person name="Falk J."/>
            <person name="Farina A."/>
            <person name="Faro S."/>
            <person name="Ferguson D."/>
            <person name="Fisher S."/>
            <person name="Foley C.D."/>
            <person name="Franke A."/>
            <person name="Friedrich D."/>
            <person name="Gadbois L."/>
            <person name="Gearin G."/>
            <person name="Gearin C.R."/>
            <person name="Giannoukos G."/>
            <person name="Goode T."/>
            <person name="Graham J."/>
            <person name="Grandbois E."/>
            <person name="Grewal S."/>
            <person name="Gyaltsen K."/>
            <person name="Hafez N."/>
            <person name="Hagos B."/>
            <person name="Hall J."/>
            <person name="Henson C."/>
            <person name="Hollinger A."/>
            <person name="Honan T."/>
            <person name="Huard M.D."/>
            <person name="Hughes L."/>
            <person name="Hurhula B."/>
            <person name="Husby M.E."/>
            <person name="Kamat A."/>
            <person name="Kanga B."/>
            <person name="Kashin S."/>
            <person name="Khazanovich D."/>
            <person name="Kisner P."/>
            <person name="Lance K."/>
            <person name="Lara M."/>
            <person name="Lee W."/>
            <person name="Lennon N."/>
            <person name="Letendre F."/>
            <person name="LeVine R."/>
            <person name="Lipovsky A."/>
            <person name="Liu X."/>
            <person name="Liu J."/>
            <person name="Liu S."/>
            <person name="Lokyitsang T."/>
            <person name="Lokyitsang Y."/>
            <person name="Lubonja R."/>
            <person name="Lui A."/>
            <person name="MacDonald P."/>
            <person name="Magnisalis V."/>
            <person name="Maru K."/>
            <person name="Matthews C."/>
            <person name="McCusker W."/>
            <person name="McDonough S."/>
            <person name="Mehta T."/>
            <person name="Meldrim J."/>
            <person name="Meneus L."/>
            <person name="Mihai O."/>
            <person name="Mihalev A."/>
            <person name="Mihova T."/>
            <person name="Mittelman R."/>
            <person name="Mlenga V."/>
            <person name="Montmayeur A."/>
            <person name="Mulrain L."/>
            <person name="Navidi A."/>
            <person name="Naylor J."/>
            <person name="Negash T."/>
            <person name="Nguyen T."/>
            <person name="Nguyen N."/>
            <person name="Nicol R."/>
            <person name="Norbu C."/>
            <person name="Norbu N."/>
            <person name="Novod N."/>
            <person name="O'Neill B."/>
            <person name="Osman S."/>
            <person name="Markiewicz E."/>
            <person name="Oyono O.L."/>
            <person name="Patti C."/>
            <person name="Phunkhang P."/>
            <person name="Pierre F."/>
            <person name="Priest M."/>
            <person name="Raghuraman S."/>
            <person name="Rege F."/>
            <person name="Reyes R."/>
            <person name="Rise C."/>
            <person name="Rogov P."/>
            <person name="Ross K."/>
            <person name="Ryan E."/>
            <person name="Settipalli S."/>
            <person name="Shea T."/>
            <person name="Sherpa N."/>
            <person name="Shi L."/>
            <person name="Shih D."/>
            <person name="Sparrow T."/>
            <person name="Spaulding J."/>
            <person name="Stalker J."/>
            <person name="Stange-Thomann N."/>
            <person name="Stavropoulos S."/>
            <person name="Stone C."/>
            <person name="Strader C."/>
            <person name="Tesfaye S."/>
            <person name="Thomson T."/>
            <person name="Thoulutsang Y."/>
            <person name="Thoulutsang D."/>
            <person name="Topham K."/>
            <person name="Topping I."/>
            <person name="Tsamla T."/>
            <person name="Vassiliev H."/>
            <person name="Vo A."/>
            <person name="Wangchuk T."/>
            <person name="Wangdi T."/>
            <person name="Weiand M."/>
            <person name="Wilkinson J."/>
            <person name="Wilson A."/>
            <person name="Yadav S."/>
            <person name="Young G."/>
            <person name="Yu Q."/>
            <person name="Zembek L."/>
            <person name="Zhong D."/>
            <person name="Zimmer A."/>
            <person name="Zwirko Z."/>
            <person name="Jaffe D.B."/>
            <person name="Alvarez P."/>
            <person name="Brockman W."/>
            <person name="Butler J."/>
            <person name="Chin C."/>
            <person name="Gnerre S."/>
            <person name="Grabherr M."/>
            <person name="Kleber M."/>
            <person name="Mauceli E."/>
            <person name="MacCallum I."/>
        </authorList>
    </citation>
    <scope>NUCLEOTIDE SEQUENCE [LARGE SCALE GENOMIC DNA]</scope>
    <source>
        <strain evidence="4">Tucson 15010-1051.87</strain>
    </source>
</reference>
<feature type="signal peptide" evidence="1">
    <location>
        <begin position="1"/>
        <end position="17"/>
    </location>
</feature>
<sequence length="162" mass="18543">MFQAAVRLSELSLLTMAMTTFPFPFPQPGDKNNKCDYNGWLYFYGEYPVSISKCRDLNANLLVFDSNVERVVATKYLQDLGVPFVNSWFDSIWIGASAQGTNRRFVLSKNGAPLSYARWCFNQPDFNHRECVAYADFLGYNFGYHDFECLGLFPFVCENSAI</sequence>
<dbReference type="InParanoid" id="A0A0Q9W9M4"/>
<proteinExistence type="predicted"/>
<name>A0A0Q9W9M4_DROVI</name>
<evidence type="ECO:0000259" key="2">
    <source>
        <dbReference type="PROSITE" id="PS50041"/>
    </source>
</evidence>
<feature type="domain" description="C-type lectin" evidence="2">
    <location>
        <begin position="37"/>
        <end position="158"/>
    </location>
</feature>
<gene>
    <name evidence="3" type="primary">Dvir\GJ26723</name>
    <name evidence="3" type="ORF">Dvir_GJ26723</name>
</gene>
<feature type="chain" id="PRO_5006386568" description="C-type lectin domain-containing protein" evidence="1">
    <location>
        <begin position="18"/>
        <end position="162"/>
    </location>
</feature>
<evidence type="ECO:0000313" key="3">
    <source>
        <dbReference type="EMBL" id="KRF81480.1"/>
    </source>
</evidence>
<dbReference type="InterPro" id="IPR001304">
    <property type="entry name" value="C-type_lectin-like"/>
</dbReference>
<dbReference type="Pfam" id="PF00059">
    <property type="entry name" value="Lectin_C"/>
    <property type="match status" value="1"/>
</dbReference>